<evidence type="ECO:0000313" key="3">
    <source>
        <dbReference type="EMBL" id="OBS60795.1"/>
    </source>
</evidence>
<dbReference type="Pfam" id="PF08205">
    <property type="entry name" value="C2-set_2"/>
    <property type="match status" value="1"/>
</dbReference>
<accession>A0A1A6G4T7</accession>
<dbReference type="OrthoDB" id="5843397at2759"/>
<name>A0A1A6G4T7_NEOLE</name>
<dbReference type="InterPro" id="IPR013162">
    <property type="entry name" value="CD80_C2-set"/>
</dbReference>
<dbReference type="Gene3D" id="2.60.40.10">
    <property type="entry name" value="Immunoglobulins"/>
    <property type="match status" value="1"/>
</dbReference>
<reference evidence="3 4" key="1">
    <citation type="submission" date="2016-06" db="EMBL/GenBank/DDBJ databases">
        <title>The Draft Genome Sequence and Annotation of the Desert Woodrat Neotoma lepida.</title>
        <authorList>
            <person name="Campbell M."/>
            <person name="Oakeson K.F."/>
            <person name="Yandell M."/>
            <person name="Halpert J.R."/>
            <person name="Dearing D."/>
        </authorList>
    </citation>
    <scope>NUCLEOTIDE SEQUENCE [LARGE SCALE GENOMIC DNA]</scope>
    <source>
        <strain evidence="3">417</strain>
        <tissue evidence="3">Liver</tissue>
    </source>
</reference>
<evidence type="ECO:0000259" key="2">
    <source>
        <dbReference type="Pfam" id="PF08205"/>
    </source>
</evidence>
<feature type="domain" description="CD80-like immunoglobulin C2-set" evidence="2">
    <location>
        <begin position="2"/>
        <end position="40"/>
    </location>
</feature>
<evidence type="ECO:0000256" key="1">
    <source>
        <dbReference type="ARBA" id="ARBA00023157"/>
    </source>
</evidence>
<dbReference type="EMBL" id="LZPO01103973">
    <property type="protein sequence ID" value="OBS60795.1"/>
    <property type="molecule type" value="Genomic_DNA"/>
</dbReference>
<comment type="caution">
    <text evidence="3">The sequence shown here is derived from an EMBL/GenBank/DDBJ whole genome shotgun (WGS) entry which is preliminary data.</text>
</comment>
<dbReference type="AlphaFoldDB" id="A0A1A6G4T7"/>
<keyword evidence="4" id="KW-1185">Reference proteome</keyword>
<dbReference type="GO" id="GO:0042271">
    <property type="term" value="P:susceptibility to natural killer cell mediated cytotoxicity"/>
    <property type="evidence" value="ECO:0007669"/>
    <property type="project" value="TreeGrafter"/>
</dbReference>
<dbReference type="STRING" id="56216.A0A1A6G4T7"/>
<dbReference type="InterPro" id="IPR013783">
    <property type="entry name" value="Ig-like_fold"/>
</dbReference>
<dbReference type="GO" id="GO:0045202">
    <property type="term" value="C:synapse"/>
    <property type="evidence" value="ECO:0007669"/>
    <property type="project" value="TreeGrafter"/>
</dbReference>
<dbReference type="PANTHER" id="PTHR45889">
    <property type="entry name" value="IG-LIKE DOMAIN-CONTAINING PROTEIN"/>
    <property type="match status" value="1"/>
</dbReference>
<evidence type="ECO:0000313" key="4">
    <source>
        <dbReference type="Proteomes" id="UP000092124"/>
    </source>
</evidence>
<dbReference type="SUPFAM" id="SSF48726">
    <property type="entry name" value="Immunoglobulin"/>
    <property type="match status" value="1"/>
</dbReference>
<dbReference type="Proteomes" id="UP000092124">
    <property type="component" value="Unassembled WGS sequence"/>
</dbReference>
<dbReference type="GO" id="GO:0005886">
    <property type="term" value="C:plasma membrane"/>
    <property type="evidence" value="ECO:0007669"/>
    <property type="project" value="TreeGrafter"/>
</dbReference>
<gene>
    <name evidence="3" type="ORF">A6R68_08080</name>
</gene>
<dbReference type="PANTHER" id="PTHR45889:SF2">
    <property type="entry name" value="CELL ADHESION MOLECULE 1"/>
    <property type="match status" value="1"/>
</dbReference>
<protein>
    <recommendedName>
        <fullName evidence="2">CD80-like immunoglobulin C2-set domain-containing protein</fullName>
    </recommendedName>
</protein>
<dbReference type="GO" id="GO:0043005">
    <property type="term" value="C:neuron projection"/>
    <property type="evidence" value="ECO:0007669"/>
    <property type="project" value="TreeGrafter"/>
</dbReference>
<dbReference type="GO" id="GO:0008037">
    <property type="term" value="P:cell recognition"/>
    <property type="evidence" value="ECO:0007669"/>
    <property type="project" value="TreeGrafter"/>
</dbReference>
<feature type="non-terminal residue" evidence="3">
    <location>
        <position position="1"/>
    </location>
</feature>
<proteinExistence type="predicted"/>
<keyword evidence="1" id="KW-1015">Disulfide bond</keyword>
<organism evidence="3 4">
    <name type="scientific">Neotoma lepida</name>
    <name type="common">Desert woodrat</name>
    <dbReference type="NCBI Taxonomy" id="56216"/>
    <lineage>
        <taxon>Eukaryota</taxon>
        <taxon>Metazoa</taxon>
        <taxon>Chordata</taxon>
        <taxon>Craniata</taxon>
        <taxon>Vertebrata</taxon>
        <taxon>Euteleostomi</taxon>
        <taxon>Mammalia</taxon>
        <taxon>Eutheria</taxon>
        <taxon>Euarchontoglires</taxon>
        <taxon>Glires</taxon>
        <taxon>Rodentia</taxon>
        <taxon>Myomorpha</taxon>
        <taxon>Muroidea</taxon>
        <taxon>Cricetidae</taxon>
        <taxon>Neotominae</taxon>
        <taxon>Neotoma</taxon>
    </lineage>
</organism>
<sequence length="54" mass="6222">KSEVEEWSDMYTVTSQLMLKVHKEDDGVPVICQVEHPAVTGNLQTQRYLEVQCE</sequence>
<dbReference type="InterPro" id="IPR036179">
    <property type="entry name" value="Ig-like_dom_sf"/>
</dbReference>
<dbReference type="GO" id="GO:0005102">
    <property type="term" value="F:signaling receptor binding"/>
    <property type="evidence" value="ECO:0007669"/>
    <property type="project" value="TreeGrafter"/>
</dbReference>
<dbReference type="GO" id="GO:0051606">
    <property type="term" value="P:detection of stimulus"/>
    <property type="evidence" value="ECO:0007669"/>
    <property type="project" value="TreeGrafter"/>
</dbReference>
<dbReference type="GO" id="GO:0007156">
    <property type="term" value="P:homophilic cell adhesion via plasma membrane adhesion molecules"/>
    <property type="evidence" value="ECO:0007669"/>
    <property type="project" value="TreeGrafter"/>
</dbReference>